<keyword evidence="3" id="KW-1185">Reference proteome</keyword>
<accession>A0A8R1DXY1</accession>
<proteinExistence type="predicted"/>
<feature type="signal peptide" evidence="1">
    <location>
        <begin position="1"/>
        <end position="20"/>
    </location>
</feature>
<protein>
    <recommendedName>
        <fullName evidence="4">Secreted protein</fullName>
    </recommendedName>
</protein>
<reference evidence="2" key="2">
    <citation type="submission" date="2022-06" db="UniProtKB">
        <authorList>
            <consortium name="EnsemblMetazoa"/>
        </authorList>
    </citation>
    <scope>IDENTIFICATION</scope>
    <source>
        <strain evidence="2">DF5081</strain>
    </source>
</reference>
<sequence length="140" mass="15452">MLLQTLTVGFFVLFTSFVNSLTIGKRVQVPDKDPTLKTLVYKVGLPKANDKITDSVMWVPATTQFSAWRITVMNQGRPYSTWEYSMLLQPSDCPSSNTPATDLPGCKPKSSSPKMLCSATTALFDAEISSAESEVYCRRA</sequence>
<feature type="chain" id="PRO_5035941904" description="Secreted protein" evidence="1">
    <location>
        <begin position="21"/>
        <end position="140"/>
    </location>
</feature>
<evidence type="ECO:0008006" key="4">
    <source>
        <dbReference type="Google" id="ProtNLM"/>
    </source>
</evidence>
<evidence type="ECO:0000313" key="3">
    <source>
        <dbReference type="Proteomes" id="UP000005237"/>
    </source>
</evidence>
<reference evidence="3" key="1">
    <citation type="submission" date="2010-08" db="EMBL/GenBank/DDBJ databases">
        <authorList>
            <consortium name="Caenorhabditis japonica Sequencing Consortium"/>
            <person name="Wilson R.K."/>
        </authorList>
    </citation>
    <scope>NUCLEOTIDE SEQUENCE [LARGE SCALE GENOMIC DNA]</scope>
    <source>
        <strain evidence="3">DF5081</strain>
    </source>
</reference>
<evidence type="ECO:0000313" key="2">
    <source>
        <dbReference type="EnsemblMetazoa" id="CJA13494.1"/>
    </source>
</evidence>
<evidence type="ECO:0000256" key="1">
    <source>
        <dbReference type="SAM" id="SignalP"/>
    </source>
</evidence>
<name>A0A8R1DXY1_CAEJA</name>
<dbReference type="Proteomes" id="UP000005237">
    <property type="component" value="Unassembled WGS sequence"/>
</dbReference>
<organism evidence="2 3">
    <name type="scientific">Caenorhabditis japonica</name>
    <dbReference type="NCBI Taxonomy" id="281687"/>
    <lineage>
        <taxon>Eukaryota</taxon>
        <taxon>Metazoa</taxon>
        <taxon>Ecdysozoa</taxon>
        <taxon>Nematoda</taxon>
        <taxon>Chromadorea</taxon>
        <taxon>Rhabditida</taxon>
        <taxon>Rhabditina</taxon>
        <taxon>Rhabditomorpha</taxon>
        <taxon>Rhabditoidea</taxon>
        <taxon>Rhabditidae</taxon>
        <taxon>Peloderinae</taxon>
        <taxon>Caenorhabditis</taxon>
    </lineage>
</organism>
<dbReference type="EnsemblMetazoa" id="CJA13494.1">
    <property type="protein sequence ID" value="CJA13494.1"/>
    <property type="gene ID" value="WBGene00132698"/>
</dbReference>
<dbReference type="OMA" id="WVPATTQ"/>
<dbReference type="AlphaFoldDB" id="A0A8R1DXY1"/>
<keyword evidence="1" id="KW-0732">Signal</keyword>